<dbReference type="InterPro" id="IPR051436">
    <property type="entry name" value="Autophagy-related_EPG5"/>
</dbReference>
<keyword evidence="3" id="KW-1185">Reference proteome</keyword>
<dbReference type="Pfam" id="PF14954">
    <property type="entry name" value="LIX1"/>
    <property type="match status" value="1"/>
</dbReference>
<dbReference type="PANTHER" id="PTHR31139:SF5">
    <property type="entry name" value="PROTEIN LIMB EXPRESSION 1 HOMOLOG"/>
    <property type="match status" value="1"/>
</dbReference>
<accession>A0A8C6WKI7</accession>
<evidence type="ECO:0000256" key="1">
    <source>
        <dbReference type="ARBA" id="ARBA00007468"/>
    </source>
</evidence>
<dbReference type="InterPro" id="IPR029270">
    <property type="entry name" value="LIX1"/>
</dbReference>
<name>A0A8C6WKI7_9GOBI</name>
<proteinExistence type="inferred from homology"/>
<dbReference type="Ensembl" id="ENSNMLT00000015391.1">
    <property type="protein sequence ID" value="ENSNMLP00000013684.1"/>
    <property type="gene ID" value="ENSNMLG00000009163.1"/>
</dbReference>
<organism evidence="2 3">
    <name type="scientific">Neogobius melanostomus</name>
    <name type="common">round goby</name>
    <dbReference type="NCBI Taxonomy" id="47308"/>
    <lineage>
        <taxon>Eukaryota</taxon>
        <taxon>Metazoa</taxon>
        <taxon>Chordata</taxon>
        <taxon>Craniata</taxon>
        <taxon>Vertebrata</taxon>
        <taxon>Euteleostomi</taxon>
        <taxon>Actinopterygii</taxon>
        <taxon>Neopterygii</taxon>
        <taxon>Teleostei</taxon>
        <taxon>Neoteleostei</taxon>
        <taxon>Acanthomorphata</taxon>
        <taxon>Gobiaria</taxon>
        <taxon>Gobiiformes</taxon>
        <taxon>Gobioidei</taxon>
        <taxon>Gobiidae</taxon>
        <taxon>Benthophilinae</taxon>
        <taxon>Neogobiini</taxon>
        <taxon>Neogobius</taxon>
    </lineage>
</organism>
<dbReference type="GO" id="GO:0097352">
    <property type="term" value="P:autophagosome maturation"/>
    <property type="evidence" value="ECO:0007669"/>
    <property type="project" value="TreeGrafter"/>
</dbReference>
<evidence type="ECO:0000313" key="2">
    <source>
        <dbReference type="Ensembl" id="ENSNMLP00000013684.1"/>
    </source>
</evidence>
<dbReference type="PANTHER" id="PTHR31139">
    <property type="entry name" value="ECTOPIC P GRANULES PROTEIN 5 HOMOLOG"/>
    <property type="match status" value="1"/>
</dbReference>
<dbReference type="GO" id="GO:0005737">
    <property type="term" value="C:cytoplasm"/>
    <property type="evidence" value="ECO:0007669"/>
    <property type="project" value="TreeGrafter"/>
</dbReference>
<dbReference type="AlphaFoldDB" id="A0A8C6WKI7"/>
<dbReference type="Proteomes" id="UP000694523">
    <property type="component" value="Unplaced"/>
</dbReference>
<comment type="similarity">
    <text evidence="1">Belongs to the LIX1 family.</text>
</comment>
<reference evidence="2" key="1">
    <citation type="submission" date="2025-08" db="UniProtKB">
        <authorList>
            <consortium name="Ensembl"/>
        </authorList>
    </citation>
    <scope>IDENTIFICATION</scope>
</reference>
<evidence type="ECO:0000313" key="3">
    <source>
        <dbReference type="Proteomes" id="UP000694523"/>
    </source>
</evidence>
<sequence>MTSTLNVVAMLHNFWEQKQVNPTKSGCRTDRLLLYESSSGSSCVCYVTLPGGSCFGNYKVCHTQAEARRDAARVALMNSLVNELPCRQITSQFITQSLQQAASDSTVSRFNSDTSLGTYSLLLHSYIGKTMLQFQEMMTIFQLLHWNGTLKALRDKRYSRQSVISYYSQKGLNEYMRSSMALDWLGREQRSPGRIEVELHLARRELVSTRRRGQELRFYKEKTEILSLALSQAYVHHTLRIDQEPSHNNKQEHLPLYRLCNHDSEHNTSPPLLASFYIFYYDSG</sequence>
<protein>
    <submittedName>
        <fullName evidence="2">Limb and CNS expressed 1</fullName>
    </submittedName>
</protein>
<reference evidence="2" key="2">
    <citation type="submission" date="2025-09" db="UniProtKB">
        <authorList>
            <consortium name="Ensembl"/>
        </authorList>
    </citation>
    <scope>IDENTIFICATION</scope>
</reference>